<dbReference type="AlphaFoldDB" id="W9GPR3"/>
<dbReference type="OrthoDB" id="4863112at2"/>
<accession>W9GPR3</accession>
<evidence type="ECO:0000313" key="2">
    <source>
        <dbReference type="Proteomes" id="UP000019494"/>
    </source>
</evidence>
<sequence length="135" mass="15219">MNSAAPMMSCPALSLLTWIEDECQIDPEDVDALRLRPALDVFINRLESARARGARDPLASVSPRRAGGNSRRCTRRMLRQLGYTDVQLRIIHRLVAGSTGGWPGLLRLFVDGKSPDSVQRQYIRRQVRSFIDANR</sequence>
<organism evidence="1 2">
    <name type="scientific">Intrasporangium chromatireducens Q5-1</name>
    <dbReference type="NCBI Taxonomy" id="584657"/>
    <lineage>
        <taxon>Bacteria</taxon>
        <taxon>Bacillati</taxon>
        <taxon>Actinomycetota</taxon>
        <taxon>Actinomycetes</taxon>
        <taxon>Micrococcales</taxon>
        <taxon>Intrasporangiaceae</taxon>
        <taxon>Intrasporangium</taxon>
    </lineage>
</organism>
<name>W9GPR3_9MICO</name>
<reference evidence="2" key="1">
    <citation type="submission" date="2013-08" db="EMBL/GenBank/DDBJ databases">
        <title>Intrasporangium oryzae NRRL B-24470.</title>
        <authorList>
            <person name="Liu H."/>
            <person name="Wang G."/>
        </authorList>
    </citation>
    <scope>NUCLEOTIDE SEQUENCE [LARGE SCALE GENOMIC DNA]</scope>
    <source>
        <strain evidence="2">Q5-1</strain>
    </source>
</reference>
<keyword evidence="2" id="KW-1185">Reference proteome</keyword>
<dbReference type="EMBL" id="AWQS01000031">
    <property type="protein sequence ID" value="EWT06823.1"/>
    <property type="molecule type" value="Genomic_DNA"/>
</dbReference>
<proteinExistence type="predicted"/>
<evidence type="ECO:0000313" key="1">
    <source>
        <dbReference type="EMBL" id="EWT06823.1"/>
    </source>
</evidence>
<dbReference type="Proteomes" id="UP000019494">
    <property type="component" value="Unassembled WGS sequence"/>
</dbReference>
<gene>
    <name evidence="1" type="ORF">N864_16470</name>
</gene>
<comment type="caution">
    <text evidence="1">The sequence shown here is derived from an EMBL/GenBank/DDBJ whole genome shotgun (WGS) entry which is preliminary data.</text>
</comment>
<dbReference type="RefSeq" id="WP_051518254.1">
    <property type="nucleotide sequence ID" value="NZ_AWQS01000031.1"/>
</dbReference>
<protein>
    <submittedName>
        <fullName evidence="1">Uncharacterized protein</fullName>
    </submittedName>
</protein>